<dbReference type="Pfam" id="PF13535">
    <property type="entry name" value="ATP-grasp_4"/>
    <property type="match status" value="1"/>
</dbReference>
<dbReference type="AlphaFoldDB" id="A0A7S2PXE9"/>
<proteinExistence type="predicted"/>
<organism evidence="6">
    <name type="scientific">Zooxanthella nutricula</name>
    <dbReference type="NCBI Taxonomy" id="1333877"/>
    <lineage>
        <taxon>Eukaryota</taxon>
        <taxon>Sar</taxon>
        <taxon>Alveolata</taxon>
        <taxon>Dinophyceae</taxon>
        <taxon>Peridiniales</taxon>
        <taxon>Peridiniales incertae sedis</taxon>
        <taxon>Zooxanthella</taxon>
    </lineage>
</organism>
<evidence type="ECO:0000259" key="5">
    <source>
        <dbReference type="PROSITE" id="PS50975"/>
    </source>
</evidence>
<dbReference type="PROSITE" id="PS50975">
    <property type="entry name" value="ATP_GRASP"/>
    <property type="match status" value="1"/>
</dbReference>
<dbReference type="Gene3D" id="3.30.1490.20">
    <property type="entry name" value="ATP-grasp fold, A domain"/>
    <property type="match status" value="1"/>
</dbReference>
<accession>A0A7S2PXE9</accession>
<dbReference type="PANTHER" id="PTHR43585">
    <property type="entry name" value="FUMIPYRROLE BIOSYNTHESIS PROTEIN C"/>
    <property type="match status" value="1"/>
</dbReference>
<dbReference type="GO" id="GO:0016874">
    <property type="term" value="F:ligase activity"/>
    <property type="evidence" value="ECO:0007669"/>
    <property type="project" value="UniProtKB-KW"/>
</dbReference>
<dbReference type="Gene3D" id="3.40.50.20">
    <property type="match status" value="1"/>
</dbReference>
<dbReference type="EMBL" id="HBGW01074191">
    <property type="protein sequence ID" value="CAD9625097.1"/>
    <property type="molecule type" value="Transcribed_RNA"/>
</dbReference>
<keyword evidence="2 4" id="KW-0547">Nucleotide-binding</keyword>
<keyword evidence="3 4" id="KW-0067">ATP-binding</keyword>
<dbReference type="Gene3D" id="3.30.470.20">
    <property type="entry name" value="ATP-grasp fold, B domain"/>
    <property type="match status" value="1"/>
</dbReference>
<protein>
    <recommendedName>
        <fullName evidence="5">ATP-grasp domain-containing protein</fullName>
    </recommendedName>
</protein>
<dbReference type="InterPro" id="IPR011761">
    <property type="entry name" value="ATP-grasp"/>
</dbReference>
<reference evidence="6" key="1">
    <citation type="submission" date="2021-01" db="EMBL/GenBank/DDBJ databases">
        <authorList>
            <person name="Corre E."/>
            <person name="Pelletier E."/>
            <person name="Niang G."/>
            <person name="Scheremetjew M."/>
            <person name="Finn R."/>
            <person name="Kale V."/>
            <person name="Holt S."/>
            <person name="Cochrane G."/>
            <person name="Meng A."/>
            <person name="Brown T."/>
            <person name="Cohen L."/>
        </authorList>
    </citation>
    <scope>NUCLEOTIDE SEQUENCE</scope>
    <source>
        <strain evidence="6">RCC3387</strain>
    </source>
</reference>
<evidence type="ECO:0000256" key="4">
    <source>
        <dbReference type="PROSITE-ProRule" id="PRU00409"/>
    </source>
</evidence>
<gene>
    <name evidence="6" type="ORF">BRAN1462_LOCUS47241</name>
</gene>
<dbReference type="GO" id="GO:0005524">
    <property type="term" value="F:ATP binding"/>
    <property type="evidence" value="ECO:0007669"/>
    <property type="project" value="UniProtKB-UniRule"/>
</dbReference>
<name>A0A7S2PXE9_9DINO</name>
<dbReference type="InterPro" id="IPR013815">
    <property type="entry name" value="ATP_grasp_subdomain_1"/>
</dbReference>
<dbReference type="SUPFAM" id="SSF56059">
    <property type="entry name" value="Glutathione synthetase ATP-binding domain-like"/>
    <property type="match status" value="1"/>
</dbReference>
<feature type="domain" description="ATP-grasp" evidence="5">
    <location>
        <begin position="119"/>
        <end position="325"/>
    </location>
</feature>
<sequence>MLPVVLPGRAGRRPVLSRLRSFARVSVLVPSSELARSAWAKEVVDSGDWIEWAGTLGDIEKAEAAVQAWRCKNPSRSIAGIMSYDEFGVELCAHIGERLGVTCTPAEQIRAFRDKRLFRERCRAAGLPAVRFAQFATQEELERVLTGDAWRFPCVLKPAKGAGSWHVTKVDDAEDLRRAFAAMGPAMREGGFPQEVKDAGFLLEEYFAGHEVDVDGFARKGRGVEFKLVSDNRPAVEPLFLELGGTYPSQLPEPAVRALEELTDKVVEAFPGVHGCFHFEAKIDPKTLEVMPIEFNARCGGAECPASVHAVSGYYLPEVAARLALDLPVEPADPSHAVVASTNVHIFKDGCLTECSDQGIDAKSCNLVTSVLFGEVGQSLLPSNGSASCLGFIAAGGQTAEEAEQNLERAIGQTRISVEQTGST</sequence>
<keyword evidence="1" id="KW-0436">Ligase</keyword>
<evidence type="ECO:0000256" key="1">
    <source>
        <dbReference type="ARBA" id="ARBA00022598"/>
    </source>
</evidence>
<dbReference type="PANTHER" id="PTHR43585:SF2">
    <property type="entry name" value="ATP-GRASP ENZYME FSQD"/>
    <property type="match status" value="1"/>
</dbReference>
<evidence type="ECO:0000313" key="6">
    <source>
        <dbReference type="EMBL" id="CAD9625097.1"/>
    </source>
</evidence>
<dbReference type="InterPro" id="IPR052032">
    <property type="entry name" value="ATP-dep_AA_Ligase"/>
</dbReference>
<evidence type="ECO:0000256" key="2">
    <source>
        <dbReference type="ARBA" id="ARBA00022741"/>
    </source>
</evidence>
<dbReference type="GO" id="GO:0046872">
    <property type="term" value="F:metal ion binding"/>
    <property type="evidence" value="ECO:0007669"/>
    <property type="project" value="InterPro"/>
</dbReference>
<evidence type="ECO:0000256" key="3">
    <source>
        <dbReference type="ARBA" id="ARBA00022840"/>
    </source>
</evidence>